<accession>A0AAQ3Q7V7</accession>
<proteinExistence type="predicted"/>
<feature type="region of interest" description="Disordered" evidence="1">
    <location>
        <begin position="1"/>
        <end position="21"/>
    </location>
</feature>
<dbReference type="AlphaFoldDB" id="A0AAQ3Q7V7"/>
<dbReference type="Proteomes" id="UP001327560">
    <property type="component" value="Chromosome 2"/>
</dbReference>
<evidence type="ECO:0000313" key="2">
    <source>
        <dbReference type="EMBL" id="WOK99232.1"/>
    </source>
</evidence>
<reference evidence="2 3" key="1">
    <citation type="submission" date="2023-10" db="EMBL/GenBank/DDBJ databases">
        <title>Chromosome-scale genome assembly provides insights into flower coloration mechanisms of Canna indica.</title>
        <authorList>
            <person name="Li C."/>
        </authorList>
    </citation>
    <scope>NUCLEOTIDE SEQUENCE [LARGE SCALE GENOMIC DNA]</scope>
    <source>
        <tissue evidence="2">Flower</tissue>
    </source>
</reference>
<gene>
    <name evidence="2" type="ORF">Cni_G07944</name>
</gene>
<keyword evidence="3" id="KW-1185">Reference proteome</keyword>
<evidence type="ECO:0000313" key="3">
    <source>
        <dbReference type="Proteomes" id="UP001327560"/>
    </source>
</evidence>
<organism evidence="2 3">
    <name type="scientific">Canna indica</name>
    <name type="common">Indian-shot</name>
    <dbReference type="NCBI Taxonomy" id="4628"/>
    <lineage>
        <taxon>Eukaryota</taxon>
        <taxon>Viridiplantae</taxon>
        <taxon>Streptophyta</taxon>
        <taxon>Embryophyta</taxon>
        <taxon>Tracheophyta</taxon>
        <taxon>Spermatophyta</taxon>
        <taxon>Magnoliopsida</taxon>
        <taxon>Liliopsida</taxon>
        <taxon>Zingiberales</taxon>
        <taxon>Cannaceae</taxon>
        <taxon>Canna</taxon>
    </lineage>
</organism>
<evidence type="ECO:0000256" key="1">
    <source>
        <dbReference type="SAM" id="MobiDB-lite"/>
    </source>
</evidence>
<sequence>MNEISFSSKKKWQVMKKKEEKEKANEREFVLLSTKMIDSFSKILVNNFAKEDFLEAGYDPERSRAMEKDGTKARKWPIYNDSIVNVPIMFRNAKPKKRRHMIDTIALGDEGDPEPKNIVKSHGEDFLNLDVMEKLEKLKPRLEMWNKEEGEAFPYLSNACTSSSSPTAPILYLSNACTSNSAIWKREEISCRRWRRHSTYHRGRQPPSASLSQSLR</sequence>
<name>A0AAQ3Q7V7_9LILI</name>
<dbReference type="EMBL" id="CP136891">
    <property type="protein sequence ID" value="WOK99232.1"/>
    <property type="molecule type" value="Genomic_DNA"/>
</dbReference>
<protein>
    <submittedName>
        <fullName evidence="2">Uncharacterized protein</fullName>
    </submittedName>
</protein>